<reference evidence="2 3" key="1">
    <citation type="submission" date="2018-04" db="EMBL/GenBank/DDBJ databases">
        <title>Pararhodobacter oceanense sp. nov., isolated from marine intertidal sediment.</title>
        <authorList>
            <person name="Wang X.-L."/>
            <person name="Du Z.-J."/>
        </authorList>
    </citation>
    <scope>NUCLEOTIDE SEQUENCE [LARGE SCALE GENOMIC DNA]</scope>
    <source>
        <strain evidence="2 3">AM505</strain>
    </source>
</reference>
<dbReference type="AlphaFoldDB" id="A0A2T8HY77"/>
<organism evidence="2 3">
    <name type="scientific">Pararhodobacter oceanensis</name>
    <dbReference type="NCBI Taxonomy" id="2172121"/>
    <lineage>
        <taxon>Bacteria</taxon>
        <taxon>Pseudomonadati</taxon>
        <taxon>Pseudomonadota</taxon>
        <taxon>Alphaproteobacteria</taxon>
        <taxon>Rhodobacterales</taxon>
        <taxon>Paracoccaceae</taxon>
        <taxon>Pararhodobacter</taxon>
    </lineage>
</organism>
<accession>A0A2T8HY77</accession>
<name>A0A2T8HY77_9RHOB</name>
<dbReference type="InterPro" id="IPR016162">
    <property type="entry name" value="Ald_DH_N"/>
</dbReference>
<protein>
    <submittedName>
        <fullName evidence="2">Uncharacterized protein</fullName>
    </submittedName>
</protein>
<dbReference type="RefSeq" id="WP_133240315.1">
    <property type="nucleotide sequence ID" value="NZ_QDKM01000001.1"/>
</dbReference>
<dbReference type="OrthoDB" id="7873623at2"/>
<evidence type="ECO:0000313" key="2">
    <source>
        <dbReference type="EMBL" id="PVH30396.1"/>
    </source>
</evidence>
<keyword evidence="3" id="KW-1185">Reference proteome</keyword>
<evidence type="ECO:0000256" key="1">
    <source>
        <dbReference type="SAM" id="MobiDB-lite"/>
    </source>
</evidence>
<evidence type="ECO:0000313" key="3">
    <source>
        <dbReference type="Proteomes" id="UP000245911"/>
    </source>
</evidence>
<dbReference type="GO" id="GO:0016491">
    <property type="term" value="F:oxidoreductase activity"/>
    <property type="evidence" value="ECO:0007669"/>
    <property type="project" value="InterPro"/>
</dbReference>
<feature type="region of interest" description="Disordered" evidence="1">
    <location>
        <begin position="105"/>
        <end position="126"/>
    </location>
</feature>
<gene>
    <name evidence="2" type="ORF">DDE20_02290</name>
</gene>
<dbReference type="Gene3D" id="3.40.605.10">
    <property type="entry name" value="Aldehyde Dehydrogenase, Chain A, domain 1"/>
    <property type="match status" value="1"/>
</dbReference>
<proteinExistence type="predicted"/>
<dbReference type="Proteomes" id="UP000245911">
    <property type="component" value="Unassembled WGS sequence"/>
</dbReference>
<feature type="compositionally biased region" description="Low complexity" evidence="1">
    <location>
        <begin position="105"/>
        <end position="116"/>
    </location>
</feature>
<dbReference type="EMBL" id="QDKM01000001">
    <property type="protein sequence ID" value="PVH30396.1"/>
    <property type="molecule type" value="Genomic_DNA"/>
</dbReference>
<comment type="caution">
    <text evidence="2">The sequence shown here is derived from an EMBL/GenBank/DDBJ whole genome shotgun (WGS) entry which is preliminary data.</text>
</comment>
<sequence length="226" mass="23362">MEGHMAVDRMDPQFLAELNERLFVHYTQGAWRAPLGYRLLNLRPAGVARWGGIICGDARDAARALAGVAAGGTADTAAMAQAWAQASAGAADIRAVEGLRERLSAAPLPSDAAPRPTGSEIASNTLTSNPDGPAILLSAADTPLDEIVALLIAQAARGVLWKPAPRAAASAHYAMRALAPAAQGRLALLQGDHQTGAELARHGPVIWASDTPPPKGMVLLGTHRGA</sequence>